<dbReference type="SUPFAM" id="SSF56219">
    <property type="entry name" value="DNase I-like"/>
    <property type="match status" value="1"/>
</dbReference>
<dbReference type="Gene3D" id="3.60.10.10">
    <property type="entry name" value="Endonuclease/exonuclease/phosphatase"/>
    <property type="match status" value="1"/>
</dbReference>
<dbReference type="AlphaFoldDB" id="A0AAE1KUK5"/>
<dbReference type="Proteomes" id="UP001286313">
    <property type="component" value="Unassembled WGS sequence"/>
</dbReference>
<keyword evidence="2" id="KW-1185">Reference proteome</keyword>
<proteinExistence type="predicted"/>
<name>A0AAE1KUK5_PETCI</name>
<evidence type="ECO:0000313" key="2">
    <source>
        <dbReference type="Proteomes" id="UP001286313"/>
    </source>
</evidence>
<dbReference type="InterPro" id="IPR036691">
    <property type="entry name" value="Endo/exonu/phosph_ase_sf"/>
</dbReference>
<organism evidence="1 2">
    <name type="scientific">Petrolisthes cinctipes</name>
    <name type="common">Flat porcelain crab</name>
    <dbReference type="NCBI Taxonomy" id="88211"/>
    <lineage>
        <taxon>Eukaryota</taxon>
        <taxon>Metazoa</taxon>
        <taxon>Ecdysozoa</taxon>
        <taxon>Arthropoda</taxon>
        <taxon>Crustacea</taxon>
        <taxon>Multicrustacea</taxon>
        <taxon>Malacostraca</taxon>
        <taxon>Eumalacostraca</taxon>
        <taxon>Eucarida</taxon>
        <taxon>Decapoda</taxon>
        <taxon>Pleocyemata</taxon>
        <taxon>Anomura</taxon>
        <taxon>Galatheoidea</taxon>
        <taxon>Porcellanidae</taxon>
        <taxon>Petrolisthes</taxon>
    </lineage>
</organism>
<dbReference type="EMBL" id="JAWQEG010000884">
    <property type="protein sequence ID" value="KAK3884437.1"/>
    <property type="molecule type" value="Genomic_DNA"/>
</dbReference>
<accession>A0AAE1KUK5</accession>
<protein>
    <submittedName>
        <fullName evidence="1">Uncharacterized protein</fullName>
    </submittedName>
</protein>
<comment type="caution">
    <text evidence="1">The sequence shown here is derived from an EMBL/GenBank/DDBJ whole genome shotgun (WGS) entry which is preliminary data.</text>
</comment>
<gene>
    <name evidence="1" type="ORF">Pcinc_011274</name>
</gene>
<sequence length="142" mass="15730">MASMLEKLEFLGKPVRNKIQFPWLEAKKKTAHKKQGLLQPPLVNIIISNIRGLYPKSDPNKVPYLSDLADTGETEVMALTETHLHPGIKDAEIKIPGITIIRRDREGRSHGGVAVYAREETAVDAEVLDTFSNGTTETIVCP</sequence>
<evidence type="ECO:0000313" key="1">
    <source>
        <dbReference type="EMBL" id="KAK3884437.1"/>
    </source>
</evidence>
<reference evidence="1" key="1">
    <citation type="submission" date="2023-10" db="EMBL/GenBank/DDBJ databases">
        <title>Genome assemblies of two species of porcelain crab, Petrolisthes cinctipes and Petrolisthes manimaculis (Anomura: Porcellanidae).</title>
        <authorList>
            <person name="Angst P."/>
        </authorList>
    </citation>
    <scope>NUCLEOTIDE SEQUENCE</scope>
    <source>
        <strain evidence="1">PB745_01</strain>
        <tissue evidence="1">Gill</tissue>
    </source>
</reference>